<evidence type="ECO:0000313" key="3">
    <source>
        <dbReference type="Proteomes" id="UP000051870"/>
    </source>
</evidence>
<dbReference type="GeneID" id="83879242"/>
<evidence type="ECO:0000313" key="2">
    <source>
        <dbReference type="EMBL" id="CUJ82377.1"/>
    </source>
</evidence>
<dbReference type="InterPro" id="IPR007516">
    <property type="entry name" value="Co_F420_Hydgase/DH_bsu_N"/>
</dbReference>
<dbReference type="InterPro" id="IPR007525">
    <property type="entry name" value="FrhB_FdhB_C"/>
</dbReference>
<dbReference type="GO" id="GO:0033354">
    <property type="term" value="P:chlorophyll cycle"/>
    <property type="evidence" value="ECO:0007669"/>
    <property type="project" value="TreeGrafter"/>
</dbReference>
<gene>
    <name evidence="2" type="ORF">PH7735_00141</name>
</gene>
<protein>
    <submittedName>
        <fullName evidence="2">Coenzyme F420-reducing hydrogenase subunit beta</fullName>
    </submittedName>
</protein>
<dbReference type="PANTHER" id="PTHR31332:SF0">
    <property type="entry name" value="7-HYDROXYMETHYL CHLOROPHYLL A REDUCTASE, CHLOROPLASTIC"/>
    <property type="match status" value="1"/>
</dbReference>
<dbReference type="RefSeq" id="WP_058309425.1">
    <property type="nucleotide sequence ID" value="NZ_CYTW01000001.1"/>
</dbReference>
<feature type="domain" description="4Fe-4S ferredoxin-type" evidence="1">
    <location>
        <begin position="8"/>
        <end position="36"/>
    </location>
</feature>
<sequence>MTRSSDPITRAVETSLCTGCGACAGGFPELIRMVEDVQNGRRPVVSQTSQGRAAAQEAIKLCAGVGANYDELDTRDDTDRSWGPVLKVWEGWASDDEIRHRGSSGGAATALSQSMLASQSAGGVAHVVQREDDPRLNTSVISQTREELLRGAGSRYAQASPGERIEDILTRDTPTAFIGKPCDVASVAKAGKIDPALNDKLAATISIFCAGAPNINATDALLDRLSVPKDAKLTDLRYRGEGWPGLMQATYIDNTGETQKSDAISYGEGWGNVLQAGRKWRCRICADHTGEFADISVGDPWHNPPKGNTDPGRSMIVARTLRGQRIIEEAIANGFLIAEERPRDLIAAAQPNLLDTRASVFGRRLAMRLAGMPAPKDVGINSASLWWSHLNLKRKAQSVGGSLKRIIRNRLWKPVKIKAI</sequence>
<dbReference type="EMBL" id="CYTW01000001">
    <property type="protein sequence ID" value="CUJ82377.1"/>
    <property type="molecule type" value="Genomic_DNA"/>
</dbReference>
<dbReference type="Proteomes" id="UP000051870">
    <property type="component" value="Unassembled WGS sequence"/>
</dbReference>
<proteinExistence type="predicted"/>
<accession>A0A0N7M817</accession>
<dbReference type="Pfam" id="PF04422">
    <property type="entry name" value="FrhB_FdhB_N"/>
    <property type="match status" value="1"/>
</dbReference>
<dbReference type="InterPro" id="IPR045220">
    <property type="entry name" value="FRHB/FDHB/HCAR-like"/>
</dbReference>
<dbReference type="Pfam" id="PF04432">
    <property type="entry name" value="FrhB_FdhB_C"/>
    <property type="match status" value="1"/>
</dbReference>
<dbReference type="GO" id="GO:0090415">
    <property type="term" value="F:7-hydroxymethyl chlorophyll a reductase activity"/>
    <property type="evidence" value="ECO:0007669"/>
    <property type="project" value="TreeGrafter"/>
</dbReference>
<dbReference type="PROSITE" id="PS51379">
    <property type="entry name" value="4FE4S_FER_2"/>
    <property type="match status" value="1"/>
</dbReference>
<reference evidence="3" key="1">
    <citation type="submission" date="2015-09" db="EMBL/GenBank/DDBJ databases">
        <authorList>
            <person name="Rodrigo-Torres Lidia"/>
            <person name="Arahal R.David."/>
        </authorList>
    </citation>
    <scope>NUCLEOTIDE SEQUENCE [LARGE SCALE GENOMIC DNA]</scope>
    <source>
        <strain evidence="3">CECT 7735</strain>
    </source>
</reference>
<keyword evidence="3" id="KW-1185">Reference proteome</keyword>
<dbReference type="AlphaFoldDB" id="A0A0N7M817"/>
<evidence type="ECO:0000259" key="1">
    <source>
        <dbReference type="PROSITE" id="PS51379"/>
    </source>
</evidence>
<dbReference type="PANTHER" id="PTHR31332">
    <property type="entry name" value="7-HYDROXYMETHYL CHLOROPHYLL A REDUCTASE, CHLOROPLASTIC"/>
    <property type="match status" value="1"/>
</dbReference>
<name>A0A0N7M817_9RHOB</name>
<dbReference type="STRING" id="1715693.PH7735_00141"/>
<organism evidence="2 3">
    <name type="scientific">Shimia thalassica</name>
    <dbReference type="NCBI Taxonomy" id="1715693"/>
    <lineage>
        <taxon>Bacteria</taxon>
        <taxon>Pseudomonadati</taxon>
        <taxon>Pseudomonadota</taxon>
        <taxon>Alphaproteobacteria</taxon>
        <taxon>Rhodobacterales</taxon>
        <taxon>Roseobacteraceae</taxon>
    </lineage>
</organism>
<dbReference type="InterPro" id="IPR017896">
    <property type="entry name" value="4Fe4S_Fe-S-bd"/>
</dbReference>